<dbReference type="GO" id="GO:0003723">
    <property type="term" value="F:RNA binding"/>
    <property type="evidence" value="ECO:0007669"/>
    <property type="project" value="UniProtKB-KW"/>
</dbReference>
<name>A0A1I7U5X7_9PELO</name>
<sequence>MTVYLKHKEQDFEVTDKDQKRSRQTVVMYYQITVRRTSIRRVIVDPVVNDINGNDRIRVHFELNCPVLIRRAFRTDKQEADHRHAIPHYRRHLVINRGRSANQYPTAKAITDSPVFTIEFDSSVSISEVYRLLSRLRVRTGVSIEFADIPSVDCLIWRENPYHRWTFQNGQHLPATHFSAPIYREFITTAFPRKHEVCGSREIDINRELKFAITYLLECLISRLFFSDIENGQFGINESIMSGKIRTAIGLAKRRLRFALDTELDTVDSLVGEAPEDIYDAIVETVDLACTIRTERTRILELDRTWGELIKNDPQEKQQLDDYKRRLGDYMKSLLPLDAHLSLLEKRYESLCNLHKTKVTTPEEYPKMRTNKTGTLLEKTVNNYIQNGITVAGRDFGYLGSSNSQMRDNGAYFMEKYSSSQCREYEAIHHVKPPIEEMPNRRKGYQRFRKIIFTPSSVYVAPKSYCSL</sequence>
<evidence type="ECO:0000256" key="1">
    <source>
        <dbReference type="RuleBase" id="RU363098"/>
    </source>
</evidence>
<dbReference type="InterPro" id="IPR057596">
    <property type="entry name" value="RDRP_core"/>
</dbReference>
<dbReference type="Proteomes" id="UP000095282">
    <property type="component" value="Unplaced"/>
</dbReference>
<dbReference type="eggNOG" id="KOG0988">
    <property type="taxonomic scope" value="Eukaryota"/>
</dbReference>
<proteinExistence type="inferred from homology"/>
<evidence type="ECO:0000313" key="5">
    <source>
        <dbReference type="WBParaSite" id="Csp11.Scaffold629.g15179.t1"/>
    </source>
</evidence>
<evidence type="ECO:0000259" key="3">
    <source>
        <dbReference type="Pfam" id="PF25359"/>
    </source>
</evidence>
<keyword evidence="1" id="KW-0694">RNA-binding</keyword>
<dbReference type="InterPro" id="IPR007855">
    <property type="entry name" value="RDRP"/>
</dbReference>
<dbReference type="WBParaSite" id="Csp11.Scaffold629.g15179.t1">
    <property type="protein sequence ID" value="Csp11.Scaffold629.g15179.t1"/>
    <property type="gene ID" value="Csp11.Scaffold629.g15179"/>
</dbReference>
<dbReference type="AlphaFoldDB" id="A0A1I7U5X7"/>
<keyword evidence="1" id="KW-0808">Transferase</keyword>
<evidence type="ECO:0000313" key="4">
    <source>
        <dbReference type="Proteomes" id="UP000095282"/>
    </source>
</evidence>
<evidence type="ECO:0000259" key="2">
    <source>
        <dbReference type="Pfam" id="PF05183"/>
    </source>
</evidence>
<reference evidence="5" key="1">
    <citation type="submission" date="2016-11" db="UniProtKB">
        <authorList>
            <consortium name="WormBaseParasite"/>
        </authorList>
    </citation>
    <scope>IDENTIFICATION</scope>
</reference>
<protein>
    <recommendedName>
        <fullName evidence="1">RNA-dependent RNA polymerase</fullName>
        <ecNumber evidence="1">2.7.7.48</ecNumber>
    </recommendedName>
</protein>
<dbReference type="STRING" id="1561998.A0A1I7U5X7"/>
<comment type="catalytic activity">
    <reaction evidence="1">
        <text>RNA(n) + a ribonucleoside 5'-triphosphate = RNA(n+1) + diphosphate</text>
        <dbReference type="Rhea" id="RHEA:21248"/>
        <dbReference type="Rhea" id="RHEA-COMP:14527"/>
        <dbReference type="Rhea" id="RHEA-COMP:17342"/>
        <dbReference type="ChEBI" id="CHEBI:33019"/>
        <dbReference type="ChEBI" id="CHEBI:61557"/>
        <dbReference type="ChEBI" id="CHEBI:140395"/>
        <dbReference type="EC" id="2.7.7.48"/>
    </reaction>
</comment>
<keyword evidence="4" id="KW-1185">Reference proteome</keyword>
<keyword evidence="1" id="KW-0696">RNA-directed RNA polymerase</keyword>
<dbReference type="GO" id="GO:0003968">
    <property type="term" value="F:RNA-directed RNA polymerase activity"/>
    <property type="evidence" value="ECO:0007669"/>
    <property type="project" value="UniProtKB-KW"/>
</dbReference>
<feature type="domain" description="RDRP core" evidence="2">
    <location>
        <begin position="359"/>
        <end position="428"/>
    </location>
</feature>
<dbReference type="GO" id="GO:0030422">
    <property type="term" value="P:siRNA processing"/>
    <property type="evidence" value="ECO:0007669"/>
    <property type="project" value="TreeGrafter"/>
</dbReference>
<dbReference type="Pfam" id="PF05183">
    <property type="entry name" value="RdRP"/>
    <property type="match status" value="1"/>
</dbReference>
<dbReference type="EC" id="2.7.7.48" evidence="1"/>
<accession>A0A1I7U5X7</accession>
<dbReference type="Pfam" id="PF25359">
    <property type="entry name" value="PH_met_RdRP"/>
    <property type="match status" value="1"/>
</dbReference>
<feature type="domain" description="PH-like" evidence="3">
    <location>
        <begin position="1"/>
        <end position="152"/>
    </location>
</feature>
<organism evidence="4 5">
    <name type="scientific">Caenorhabditis tropicalis</name>
    <dbReference type="NCBI Taxonomy" id="1561998"/>
    <lineage>
        <taxon>Eukaryota</taxon>
        <taxon>Metazoa</taxon>
        <taxon>Ecdysozoa</taxon>
        <taxon>Nematoda</taxon>
        <taxon>Chromadorea</taxon>
        <taxon>Rhabditida</taxon>
        <taxon>Rhabditina</taxon>
        <taxon>Rhabditomorpha</taxon>
        <taxon>Rhabditoidea</taxon>
        <taxon>Rhabditidae</taxon>
        <taxon>Peloderinae</taxon>
        <taxon>Caenorhabditis</taxon>
    </lineage>
</organism>
<comment type="similarity">
    <text evidence="1">Belongs to the RdRP family.</text>
</comment>
<keyword evidence="1" id="KW-0548">Nucleotidyltransferase</keyword>
<dbReference type="InterPro" id="IPR057493">
    <property type="entry name" value="PH_RdRP-assoc"/>
</dbReference>
<dbReference type="PANTHER" id="PTHR23079">
    <property type="entry name" value="RNA-DEPENDENT RNA POLYMERASE"/>
    <property type="match status" value="1"/>
</dbReference>
<dbReference type="GO" id="GO:0031380">
    <property type="term" value="C:nuclear RNA-directed RNA polymerase complex"/>
    <property type="evidence" value="ECO:0007669"/>
    <property type="project" value="TreeGrafter"/>
</dbReference>
<dbReference type="PANTHER" id="PTHR23079:SF54">
    <property type="entry name" value="RNA-DIRECTED RNA POLYMERASE"/>
    <property type="match status" value="1"/>
</dbReference>